<sequence length="129" mass="15105">MQKSIVECLFAGNSQIDLTFLKSYKTSSGKHFKRFEKQSLHQAICIRNWREHVVLKQENEPRLIYVTIQHINALEVLAYSKSIVRGKQSSFIGFYNDHYLLTVDDDEFVVISRNKEAMEPVRDLIRNTV</sequence>
<protein>
    <recommendedName>
        <fullName evidence="3">Arginine repressor</fullName>
    </recommendedName>
</protein>
<proteinExistence type="predicted"/>
<dbReference type="Proteomes" id="UP000092661">
    <property type="component" value="Chromosome"/>
</dbReference>
<evidence type="ECO:0008006" key="3">
    <source>
        <dbReference type="Google" id="ProtNLM"/>
    </source>
</evidence>
<reference evidence="1" key="1">
    <citation type="submission" date="2016-10" db="EMBL/GenBank/DDBJ databases">
        <authorList>
            <person name="See-Too W.S."/>
        </authorList>
    </citation>
    <scope>NUCLEOTIDE SEQUENCE</scope>
    <source>
        <strain evidence="1">DSM 14505</strain>
    </source>
</reference>
<evidence type="ECO:0000313" key="1">
    <source>
        <dbReference type="EMBL" id="ANU11001.1"/>
    </source>
</evidence>
<dbReference type="RefSeq" id="WP_065536896.1">
    <property type="nucleotide sequence ID" value="NZ_CP016534.2"/>
</dbReference>
<name>A0ABN4RG43_9BACL</name>
<evidence type="ECO:0000313" key="2">
    <source>
        <dbReference type="Proteomes" id="UP000092661"/>
    </source>
</evidence>
<organism evidence="1 2">
    <name type="scientific">Planococcus antarcticus DSM 14505</name>
    <dbReference type="NCBI Taxonomy" id="1185653"/>
    <lineage>
        <taxon>Bacteria</taxon>
        <taxon>Bacillati</taxon>
        <taxon>Bacillota</taxon>
        <taxon>Bacilli</taxon>
        <taxon>Bacillales</taxon>
        <taxon>Caryophanaceae</taxon>
        <taxon>Planococcus</taxon>
    </lineage>
</organism>
<keyword evidence="2" id="KW-1185">Reference proteome</keyword>
<gene>
    <name evidence="1" type="ORF">BBH88_12140</name>
</gene>
<dbReference type="EMBL" id="CP016534">
    <property type="protein sequence ID" value="ANU11001.1"/>
    <property type="molecule type" value="Genomic_DNA"/>
</dbReference>
<accession>A0ABN4RG43</accession>